<feature type="domain" description="DnaJ homologue subfamily C member 28 conserved" evidence="1">
    <location>
        <begin position="14"/>
        <end position="84"/>
    </location>
</feature>
<evidence type="ECO:0000313" key="3">
    <source>
        <dbReference type="Proteomes" id="UP000503540"/>
    </source>
</evidence>
<dbReference type="Proteomes" id="UP000503540">
    <property type="component" value="Chromosome"/>
</dbReference>
<sequence length="160" mass="18482">MTERKPPDLTFESWIDKQVREATERGEFDNLAGKGKPLPGAGTHLDENWWLHNYLRREGVSADAMLPPSLVLRKESERIQDTVRDMPTEREVRATVAELNRRIADWLRLPHGPYVPIGPLDTEAVVAQWRADRASTRRTPPRTPSAPTESVGWWRRLLRR</sequence>
<protein>
    <submittedName>
        <fullName evidence="2">DUF1992 domain-containing protein</fullName>
    </submittedName>
</protein>
<evidence type="ECO:0000313" key="2">
    <source>
        <dbReference type="EMBL" id="QIS09758.1"/>
    </source>
</evidence>
<dbReference type="RefSeq" id="WP_167472818.1">
    <property type="nucleotide sequence ID" value="NZ_CP046172.1"/>
</dbReference>
<dbReference type="Pfam" id="PF09350">
    <property type="entry name" value="DJC28_CD"/>
    <property type="match status" value="1"/>
</dbReference>
<dbReference type="EMBL" id="CP046172">
    <property type="protein sequence ID" value="QIS09758.1"/>
    <property type="molecule type" value="Genomic_DNA"/>
</dbReference>
<name>A0A6G9Y9A7_9NOCA</name>
<gene>
    <name evidence="2" type="ORF">F5544_09290</name>
</gene>
<dbReference type="InterPro" id="IPR018961">
    <property type="entry name" value="DnaJ_homolog_subfam-C_membr-28"/>
</dbReference>
<reference evidence="2 3" key="1">
    <citation type="journal article" date="2019" name="ACS Chem. Biol.">
        <title>Identification and Mobilization of a Cryptic Antibiotic Biosynthesis Gene Locus from a Human-Pathogenic Nocardia Isolate.</title>
        <authorList>
            <person name="Herisse M."/>
            <person name="Ishida K."/>
            <person name="Porter J.L."/>
            <person name="Howden B."/>
            <person name="Hertweck C."/>
            <person name="Stinear T.P."/>
            <person name="Pidot S.J."/>
        </authorList>
    </citation>
    <scope>NUCLEOTIDE SEQUENCE [LARGE SCALE GENOMIC DNA]</scope>
    <source>
        <strain evidence="2 3">AUSMDU00012717</strain>
    </source>
</reference>
<dbReference type="KEGG" id="nah:F5544_09290"/>
<evidence type="ECO:0000259" key="1">
    <source>
        <dbReference type="Pfam" id="PF09350"/>
    </source>
</evidence>
<organism evidence="2 3">
    <name type="scientific">Nocardia arthritidis</name>
    <dbReference type="NCBI Taxonomy" id="228602"/>
    <lineage>
        <taxon>Bacteria</taxon>
        <taxon>Bacillati</taxon>
        <taxon>Actinomycetota</taxon>
        <taxon>Actinomycetes</taxon>
        <taxon>Mycobacteriales</taxon>
        <taxon>Nocardiaceae</taxon>
        <taxon>Nocardia</taxon>
    </lineage>
</organism>
<accession>A0A6G9Y9A7</accession>
<keyword evidence="3" id="KW-1185">Reference proteome</keyword>
<proteinExistence type="predicted"/>
<dbReference type="AlphaFoldDB" id="A0A6G9Y9A7"/>